<proteinExistence type="inferred from homology"/>
<evidence type="ECO:0000256" key="1">
    <source>
        <dbReference type="ARBA" id="ARBA00010556"/>
    </source>
</evidence>
<dbReference type="OrthoDB" id="97821at2"/>
<dbReference type="PANTHER" id="PTHR11412:SF136">
    <property type="entry name" value="CD109 ANTIGEN"/>
    <property type="match status" value="1"/>
</dbReference>
<sequence>MGPSRDGGHQNFWHARPLSEPMTFHVPRSLRALLTLGLAGLLALLSPHVFAARATTRSLGGANRYLTHVTTDKPLYRPGEQVLARGLVLEALSRKPFAGALQARLEVRGPKGDIVTTQAVSTADAVWGYAWPIPAGQPGGEYTLRVTYPWTGAAPAERKFDVRAYRAPRLKSQIQFLRDGYGPGDTVTATLDVKRAEGGVPEGAKVTATALVDGATVAQVPCTVDGKGRCTVRFPLPAAMERGEGTLAFTIEDGGVVESAAKTIPILLQTLDLTLYPEGGDLVAGLASRVYFEARTPARKPADLVGRVVEVGTGRVVATVRSEHEGRGRFELTPQAGVRYALRIDAPSGIKKSFPLPEVKPRGAVLRVREDVVPAGRMVQLAVGLSGVGRATVTLSQREVRVASAVLGDTQGGPVTLDPGEADGVLVATVWDHDGRPVAERLVFRQPSKAVTVELKADRTRYVPGGPVQLTARTTRDGRPVSALVMLTVTDDAVLELQEKRDQAPQLPVMVLLEPEVKELADSQLYLDAKHPKSKLAVDLLLGTQGWRRFALTDTQGFLARHGDAAMRVLAVRWPQEPVLKPRPTTRKSGRGDAFDDRKLASGMAQPMREQEAMLAEAEDADEGAGLLMGGVVPGVALAAAAAPVPPAEAPMAPGPVLRAEAKEEEAPMDEAPRGAKRDMNMLERRRIRAPQVYFREFAHTVRPNRKPGDRVDFAETLYWNAGVRTDARTGEARVSFAMSDSVTTFKAFAGAVGADGALGSAVAELESVQPFYAEPKLPLEVTSGDVVRLPVALVNGTEGRLAGAGVKVELKGDVKVTGSGKLDLASQARARQLFSLEIGQEARPVDVKLTASAGEYTDVVTRTLSIKPRGFPGRVSFGGLLSAKGPAEHRVVLPASVVPGSVRTSIAVYPGPLANMTESLARLIQEPSGCFEQTSSTTYPMTMAQQYFQTHTGVSPELVASAREKLERGYQRLVGYETSEKGYEWFGQAPGHEALTAFGLLHFTDMRQVREVDTAMLERTREWLLQQRDGQGGFNRKRRALHVWVEDADTSNAYILWTLLESASNPVSQAKALSREVASLKAAAAKSTNSYVVALAANALALAGDTAEARALMGRLASLQGKDGVVGGATQSIVGSSGETLNIETTALATLAWMREPSFMGNVERAMKFLAESSDGGRYGATQSTVLALRAIIAYDKARASKLTPGLVRVYVEGRPVGEPVRFDGSTQEALKLPDVSALLAAGERRVELRMEGGAELPYSVEVTYSALVPDSSKDTSVALEVSLAKKDLTEGEPTEARVVMVNRTGQRLPTAVAIFGVPGGLEVRHDQLKELVKRQVVDAYEVLGRDVVLYWRGMEPHKRINVPLSLVAAVPGTYTGPASRAYLYYADEHKTWSEGVKVSIAPKP</sequence>
<protein>
    <submittedName>
        <fullName evidence="5">A-macroglobulin complement component</fullName>
    </submittedName>
</protein>
<dbReference type="InterPro" id="IPR001599">
    <property type="entry name" value="Macroglobln_a2"/>
</dbReference>
<dbReference type="GO" id="GO:0005615">
    <property type="term" value="C:extracellular space"/>
    <property type="evidence" value="ECO:0007669"/>
    <property type="project" value="InterPro"/>
</dbReference>
<keyword evidence="2" id="KW-0732">Signal</keyword>
<dbReference type="InterPro" id="IPR002890">
    <property type="entry name" value="MG2"/>
</dbReference>
<keyword evidence="6" id="KW-1185">Reference proteome</keyword>
<evidence type="ECO:0000313" key="5">
    <source>
        <dbReference type="EMBL" id="RKH43552.1"/>
    </source>
</evidence>
<evidence type="ECO:0000259" key="4">
    <source>
        <dbReference type="SMART" id="SM01360"/>
    </source>
</evidence>
<dbReference type="SMART" id="SM01419">
    <property type="entry name" value="Thiol-ester_cl"/>
    <property type="match status" value="1"/>
</dbReference>
<dbReference type="SMART" id="SM01360">
    <property type="entry name" value="A2M"/>
    <property type="match status" value="1"/>
</dbReference>
<dbReference type="Pfam" id="PF00207">
    <property type="entry name" value="A2M"/>
    <property type="match status" value="1"/>
</dbReference>
<dbReference type="CDD" id="cd02891">
    <property type="entry name" value="A2M_like"/>
    <property type="match status" value="1"/>
</dbReference>
<feature type="domain" description="Alpha-2-macroglobulin" evidence="4">
    <location>
        <begin position="717"/>
        <end position="811"/>
    </location>
</feature>
<dbReference type="GO" id="GO:0004866">
    <property type="term" value="F:endopeptidase inhibitor activity"/>
    <property type="evidence" value="ECO:0007669"/>
    <property type="project" value="InterPro"/>
</dbReference>
<gene>
    <name evidence="5" type="ORF">D7X12_13075</name>
</gene>
<comment type="similarity">
    <text evidence="1">Belongs to the protease inhibitor I39 (alpha-2-macroglobulin) family. Bacterial alpha-2-macroglobulin subfamily.</text>
</comment>
<accession>A0A3A8NU50</accession>
<evidence type="ECO:0000256" key="3">
    <source>
        <dbReference type="ARBA" id="ARBA00022966"/>
    </source>
</evidence>
<dbReference type="PANTHER" id="PTHR11412">
    <property type="entry name" value="MACROGLOBULIN / COMPLEMENT"/>
    <property type="match status" value="1"/>
</dbReference>
<organism evidence="5 6">
    <name type="scientific">Corallococcus sicarius</name>
    <dbReference type="NCBI Taxonomy" id="2316726"/>
    <lineage>
        <taxon>Bacteria</taxon>
        <taxon>Pseudomonadati</taxon>
        <taxon>Myxococcota</taxon>
        <taxon>Myxococcia</taxon>
        <taxon>Myxococcales</taxon>
        <taxon>Cystobacterineae</taxon>
        <taxon>Myxococcaceae</taxon>
        <taxon>Corallococcus</taxon>
    </lineage>
</organism>
<dbReference type="InterPro" id="IPR050473">
    <property type="entry name" value="A2M/Complement_sys"/>
</dbReference>
<name>A0A3A8NU50_9BACT</name>
<reference evidence="6" key="1">
    <citation type="submission" date="2018-09" db="EMBL/GenBank/DDBJ databases">
        <authorList>
            <person name="Livingstone P.G."/>
            <person name="Whitworth D.E."/>
        </authorList>
    </citation>
    <scope>NUCLEOTIDE SEQUENCE [LARGE SCALE GENOMIC DNA]</scope>
    <source>
        <strain evidence="6">CA040B</strain>
    </source>
</reference>
<dbReference type="Pfam" id="PF01835">
    <property type="entry name" value="MG2"/>
    <property type="match status" value="1"/>
</dbReference>
<dbReference type="InterPro" id="IPR011626">
    <property type="entry name" value="Alpha-macroglobulin_TED"/>
</dbReference>
<keyword evidence="3" id="KW-0882">Thioester bond</keyword>
<dbReference type="Proteomes" id="UP000273405">
    <property type="component" value="Unassembled WGS sequence"/>
</dbReference>
<evidence type="ECO:0000256" key="2">
    <source>
        <dbReference type="ARBA" id="ARBA00022729"/>
    </source>
</evidence>
<dbReference type="SUPFAM" id="SSF48239">
    <property type="entry name" value="Terpenoid cyclases/Protein prenyltransferases"/>
    <property type="match status" value="1"/>
</dbReference>
<dbReference type="Gene3D" id="1.50.10.20">
    <property type="match status" value="1"/>
</dbReference>
<dbReference type="Gene3D" id="2.60.40.1930">
    <property type="match status" value="1"/>
</dbReference>
<dbReference type="InterPro" id="IPR047565">
    <property type="entry name" value="Alpha-macroglob_thiol-ester_cl"/>
</dbReference>
<evidence type="ECO:0000313" key="6">
    <source>
        <dbReference type="Proteomes" id="UP000273405"/>
    </source>
</evidence>
<dbReference type="EMBL" id="RAWG01000065">
    <property type="protein sequence ID" value="RKH43552.1"/>
    <property type="molecule type" value="Genomic_DNA"/>
</dbReference>
<dbReference type="Pfam" id="PF07678">
    <property type="entry name" value="TED_complement"/>
    <property type="match status" value="1"/>
</dbReference>
<comment type="caution">
    <text evidence="5">The sequence shown here is derived from an EMBL/GenBank/DDBJ whole genome shotgun (WGS) entry which is preliminary data.</text>
</comment>
<dbReference type="InterPro" id="IPR008930">
    <property type="entry name" value="Terpenoid_cyclase/PrenylTrfase"/>
</dbReference>